<dbReference type="AlphaFoldDB" id="A0AAD8BDJ7"/>
<reference evidence="1" key="1">
    <citation type="journal article" date="2023" name="PLoS Negl. Trop. Dis.">
        <title>A genome sequence for Biomphalaria pfeifferi, the major vector snail for the human-infecting parasite Schistosoma mansoni.</title>
        <authorList>
            <person name="Bu L."/>
            <person name="Lu L."/>
            <person name="Laidemitt M.R."/>
            <person name="Zhang S.M."/>
            <person name="Mutuku M."/>
            <person name="Mkoji G."/>
            <person name="Steinauer M."/>
            <person name="Loker E.S."/>
        </authorList>
    </citation>
    <scope>NUCLEOTIDE SEQUENCE</scope>
    <source>
        <strain evidence="1">KasaAsao</strain>
    </source>
</reference>
<proteinExistence type="predicted"/>
<evidence type="ECO:0000313" key="2">
    <source>
        <dbReference type="Proteomes" id="UP001233172"/>
    </source>
</evidence>
<accession>A0AAD8BDJ7</accession>
<organism evidence="1 2">
    <name type="scientific">Biomphalaria pfeifferi</name>
    <name type="common">Bloodfluke planorb</name>
    <name type="synonym">Freshwater snail</name>
    <dbReference type="NCBI Taxonomy" id="112525"/>
    <lineage>
        <taxon>Eukaryota</taxon>
        <taxon>Metazoa</taxon>
        <taxon>Spiralia</taxon>
        <taxon>Lophotrochozoa</taxon>
        <taxon>Mollusca</taxon>
        <taxon>Gastropoda</taxon>
        <taxon>Heterobranchia</taxon>
        <taxon>Euthyneura</taxon>
        <taxon>Panpulmonata</taxon>
        <taxon>Hygrophila</taxon>
        <taxon>Lymnaeoidea</taxon>
        <taxon>Planorbidae</taxon>
        <taxon>Biomphalaria</taxon>
    </lineage>
</organism>
<evidence type="ECO:0000313" key="1">
    <source>
        <dbReference type="EMBL" id="KAK0052649.1"/>
    </source>
</evidence>
<keyword evidence="2" id="KW-1185">Reference proteome</keyword>
<dbReference type="Proteomes" id="UP001233172">
    <property type="component" value="Unassembled WGS sequence"/>
</dbReference>
<reference evidence="1" key="2">
    <citation type="submission" date="2023-04" db="EMBL/GenBank/DDBJ databases">
        <authorList>
            <person name="Bu L."/>
            <person name="Lu L."/>
            <person name="Laidemitt M.R."/>
            <person name="Zhang S.M."/>
            <person name="Mutuku M."/>
            <person name="Mkoji G."/>
            <person name="Steinauer M."/>
            <person name="Loker E.S."/>
        </authorList>
    </citation>
    <scope>NUCLEOTIDE SEQUENCE</scope>
    <source>
        <strain evidence="1">KasaAsao</strain>
        <tissue evidence="1">Whole Snail</tissue>
    </source>
</reference>
<dbReference type="EMBL" id="JASAOG010000093">
    <property type="protein sequence ID" value="KAK0052649.1"/>
    <property type="molecule type" value="Genomic_DNA"/>
</dbReference>
<name>A0AAD8BDJ7_BIOPF</name>
<protein>
    <submittedName>
        <fullName evidence="1">CUB and zona pellucida-like domain-containing protein 1</fullName>
    </submittedName>
</protein>
<comment type="caution">
    <text evidence="1">The sequence shown here is derived from an EMBL/GenBank/DDBJ whole genome shotgun (WGS) entry which is preliminary data.</text>
</comment>
<sequence length="82" mass="9861">MQRGLLLKQDSFRLYDVDFNTNNRQNNFIHVTSMYDTFLINFCAKNDSTVRYFASRNHVMGFTYRLTDSGYRGFRGMYFMQI</sequence>
<gene>
    <name evidence="1" type="ORF">Bpfe_018008</name>
</gene>